<keyword evidence="3 6" id="KW-0862">Zinc</keyword>
<dbReference type="SMART" id="SM00132">
    <property type="entry name" value="LIM"/>
    <property type="match status" value="3"/>
</dbReference>
<comment type="subcellular location">
    <subcellularLocation>
        <location evidence="5">Cytoplasm</location>
        <location evidence="5">Myofibril</location>
        <location evidence="5">Sarcomere</location>
        <location evidence="5">M line</location>
    </subcellularLocation>
</comment>
<name>A0A1W4XMK4_AGRPL</name>
<dbReference type="FunFam" id="2.10.110.10:FF:000005">
    <property type="entry name" value="Testin isoform 1"/>
    <property type="match status" value="1"/>
</dbReference>
<dbReference type="InParanoid" id="A0A1W4XMK4"/>
<evidence type="ECO:0000256" key="5">
    <source>
        <dbReference type="ARBA" id="ARBA00037833"/>
    </source>
</evidence>
<dbReference type="Proteomes" id="UP000192223">
    <property type="component" value="Unplaced"/>
</dbReference>
<dbReference type="PROSITE" id="PS00478">
    <property type="entry name" value="LIM_DOMAIN_1"/>
    <property type="match status" value="3"/>
</dbReference>
<dbReference type="GO" id="GO:0030036">
    <property type="term" value="P:actin cytoskeleton organization"/>
    <property type="evidence" value="ECO:0007669"/>
    <property type="project" value="TreeGrafter"/>
</dbReference>
<dbReference type="GO" id="GO:0061061">
    <property type="term" value="P:muscle structure development"/>
    <property type="evidence" value="ECO:0007669"/>
    <property type="project" value="TreeGrafter"/>
</dbReference>
<dbReference type="GO" id="GO:0001725">
    <property type="term" value="C:stress fiber"/>
    <property type="evidence" value="ECO:0007669"/>
    <property type="project" value="TreeGrafter"/>
</dbReference>
<evidence type="ECO:0000256" key="4">
    <source>
        <dbReference type="ARBA" id="ARBA00023038"/>
    </source>
</evidence>
<dbReference type="FunCoup" id="A0A1W4XMK4">
    <property type="interactions" value="22"/>
</dbReference>
<dbReference type="KEGG" id="apln:108742872"/>
<dbReference type="GO" id="GO:0005912">
    <property type="term" value="C:adherens junction"/>
    <property type="evidence" value="ECO:0007669"/>
    <property type="project" value="TreeGrafter"/>
</dbReference>
<proteinExistence type="predicted"/>
<dbReference type="FunFam" id="2.10.110.10:FF:000020">
    <property type="entry name" value="PDZ and LIM domain protein 5"/>
    <property type="match status" value="1"/>
</dbReference>
<feature type="domain" description="LIM zinc-binding" evidence="7">
    <location>
        <begin position="126"/>
        <end position="177"/>
    </location>
</feature>
<keyword evidence="2" id="KW-0677">Repeat</keyword>
<reference evidence="9" key="1">
    <citation type="submission" date="2025-08" db="UniProtKB">
        <authorList>
            <consortium name="RefSeq"/>
        </authorList>
    </citation>
    <scope>IDENTIFICATION</scope>
    <source>
        <tissue evidence="9">Entire body</tissue>
    </source>
</reference>
<dbReference type="GO" id="GO:0055120">
    <property type="term" value="C:striated muscle dense body"/>
    <property type="evidence" value="ECO:0007669"/>
    <property type="project" value="UniProtKB-ARBA"/>
</dbReference>
<evidence type="ECO:0000259" key="7">
    <source>
        <dbReference type="PROSITE" id="PS50023"/>
    </source>
</evidence>
<evidence type="ECO:0000313" key="9">
    <source>
        <dbReference type="RefSeq" id="XP_018333718.1"/>
    </source>
</evidence>
<keyword evidence="8" id="KW-1185">Reference proteome</keyword>
<dbReference type="InterPro" id="IPR001781">
    <property type="entry name" value="Znf_LIM"/>
</dbReference>
<dbReference type="GO" id="GO:0003779">
    <property type="term" value="F:actin binding"/>
    <property type="evidence" value="ECO:0007669"/>
    <property type="project" value="TreeGrafter"/>
</dbReference>
<dbReference type="GO" id="GO:0031941">
    <property type="term" value="C:filamentous actin"/>
    <property type="evidence" value="ECO:0007669"/>
    <property type="project" value="TreeGrafter"/>
</dbReference>
<protein>
    <submittedName>
        <fullName evidence="9">Transforming growth factor beta-1-induced transcript 1 protein-like</fullName>
    </submittedName>
</protein>
<dbReference type="Pfam" id="PF00412">
    <property type="entry name" value="LIM"/>
    <property type="match status" value="3"/>
</dbReference>
<dbReference type="OrthoDB" id="1112565at2759"/>
<evidence type="ECO:0000256" key="1">
    <source>
        <dbReference type="ARBA" id="ARBA00022723"/>
    </source>
</evidence>
<dbReference type="PANTHER" id="PTHR24214">
    <property type="entry name" value="PDZ AND LIM DOMAIN PROTEIN ZASP"/>
    <property type="match status" value="1"/>
</dbReference>
<dbReference type="PANTHER" id="PTHR24214:SF38">
    <property type="entry name" value="PDZ AND LIM DOMAIN PROTEIN ZASP-RELATED"/>
    <property type="match status" value="1"/>
</dbReference>
<dbReference type="GO" id="GO:0046872">
    <property type="term" value="F:metal ion binding"/>
    <property type="evidence" value="ECO:0007669"/>
    <property type="project" value="UniProtKB-KW"/>
</dbReference>
<evidence type="ECO:0000313" key="8">
    <source>
        <dbReference type="Proteomes" id="UP000192223"/>
    </source>
</evidence>
<dbReference type="GO" id="GO:0051371">
    <property type="term" value="F:muscle alpha-actinin binding"/>
    <property type="evidence" value="ECO:0007669"/>
    <property type="project" value="TreeGrafter"/>
</dbReference>
<evidence type="ECO:0000256" key="3">
    <source>
        <dbReference type="ARBA" id="ARBA00022833"/>
    </source>
</evidence>
<feature type="domain" description="LIM zinc-binding" evidence="7">
    <location>
        <begin position="66"/>
        <end position="125"/>
    </location>
</feature>
<dbReference type="FunFam" id="2.10.110.10:FF:000009">
    <property type="entry name" value="Paxillin isoform 1"/>
    <property type="match status" value="1"/>
</dbReference>
<accession>A0A1W4XMK4</accession>
<dbReference type="PROSITE" id="PS50023">
    <property type="entry name" value="LIM_DOMAIN_2"/>
    <property type="match status" value="3"/>
</dbReference>
<keyword evidence="4 6" id="KW-0440">LIM domain</keyword>
<dbReference type="GO" id="GO:0031430">
    <property type="term" value="C:M band"/>
    <property type="evidence" value="ECO:0007669"/>
    <property type="project" value="UniProtKB-SubCell"/>
</dbReference>
<feature type="domain" description="LIM zinc-binding" evidence="7">
    <location>
        <begin position="7"/>
        <end position="65"/>
    </location>
</feature>
<dbReference type="SUPFAM" id="SSF57716">
    <property type="entry name" value="Glucocorticoid receptor-like (DNA-binding domain)"/>
    <property type="match status" value="3"/>
</dbReference>
<keyword evidence="1 6" id="KW-0479">Metal-binding</keyword>
<dbReference type="AlphaFoldDB" id="A0A1W4XMK4"/>
<dbReference type="RefSeq" id="XP_018333718.1">
    <property type="nucleotide sequence ID" value="XM_018478216.2"/>
</dbReference>
<sequence>MSSKGPTICASCNAPISNKILSALGNHYHPEHFTCHNCKQPIGDEKFQQHDGFPYCGDCYTHKFAKKCHACKLPIKNKIIKALDVTWHEDCFACTICKKPLTGTSFAEKDGNPFCEKDYNEHFADRCKDCGKPITDQAIIALDAKWHQKCFKCLKCKKPITKTTFQVEDGHPLCGDC</sequence>
<evidence type="ECO:0000256" key="6">
    <source>
        <dbReference type="PROSITE-ProRule" id="PRU00125"/>
    </source>
</evidence>
<dbReference type="GO" id="GO:0030018">
    <property type="term" value="C:Z disc"/>
    <property type="evidence" value="ECO:0007669"/>
    <property type="project" value="TreeGrafter"/>
</dbReference>
<dbReference type="GeneID" id="108742872"/>
<gene>
    <name evidence="9" type="primary">LOC108742872</name>
</gene>
<dbReference type="STRING" id="224129.A0A1W4XMK4"/>
<organism evidence="8 9">
    <name type="scientific">Agrilus planipennis</name>
    <name type="common">Emerald ash borer</name>
    <name type="synonym">Agrilus marcopoli</name>
    <dbReference type="NCBI Taxonomy" id="224129"/>
    <lineage>
        <taxon>Eukaryota</taxon>
        <taxon>Metazoa</taxon>
        <taxon>Ecdysozoa</taxon>
        <taxon>Arthropoda</taxon>
        <taxon>Hexapoda</taxon>
        <taxon>Insecta</taxon>
        <taxon>Pterygota</taxon>
        <taxon>Neoptera</taxon>
        <taxon>Endopterygota</taxon>
        <taxon>Coleoptera</taxon>
        <taxon>Polyphaga</taxon>
        <taxon>Elateriformia</taxon>
        <taxon>Buprestoidea</taxon>
        <taxon>Buprestidae</taxon>
        <taxon>Agrilinae</taxon>
        <taxon>Agrilus</taxon>
    </lineage>
</organism>
<dbReference type="Gene3D" id="2.10.110.10">
    <property type="entry name" value="Cysteine Rich Protein"/>
    <property type="match status" value="3"/>
</dbReference>
<evidence type="ECO:0000256" key="2">
    <source>
        <dbReference type="ARBA" id="ARBA00022737"/>
    </source>
</evidence>
<dbReference type="InterPro" id="IPR050604">
    <property type="entry name" value="PDZ-LIM_domain"/>
</dbReference>